<gene>
    <name evidence="3" type="ORF">BDD21_4416</name>
</gene>
<dbReference type="AlphaFoldDB" id="A0A495VEK8"/>
<evidence type="ECO:0000256" key="1">
    <source>
        <dbReference type="ARBA" id="ARBA00006718"/>
    </source>
</evidence>
<dbReference type="Pfam" id="PF01521">
    <property type="entry name" value="Fe-S_biosyn"/>
    <property type="match status" value="1"/>
</dbReference>
<dbReference type="GO" id="GO:0051537">
    <property type="term" value="F:2 iron, 2 sulfur cluster binding"/>
    <property type="evidence" value="ECO:0007669"/>
    <property type="project" value="UniProtKB-ARBA"/>
</dbReference>
<dbReference type="PROSITE" id="PS01152">
    <property type="entry name" value="HESB"/>
    <property type="match status" value="1"/>
</dbReference>
<dbReference type="InterPro" id="IPR050322">
    <property type="entry name" value="Fe-S_cluster_asmbl/transfer"/>
</dbReference>
<dbReference type="OrthoDB" id="9801228at2"/>
<accession>A0A495VEK8</accession>
<reference evidence="3 4" key="1">
    <citation type="submission" date="2018-10" db="EMBL/GenBank/DDBJ databases">
        <title>Genomic Encyclopedia of Archaeal and Bacterial Type Strains, Phase II (KMG-II): from individual species to whole genera.</title>
        <authorList>
            <person name="Goeker M."/>
        </authorList>
    </citation>
    <scope>NUCLEOTIDE SEQUENCE [LARGE SCALE GENOMIC DNA]</scope>
    <source>
        <strain evidence="3 4">DSM 235</strain>
    </source>
</reference>
<comment type="similarity">
    <text evidence="1">Belongs to the HesB/IscA family.</text>
</comment>
<dbReference type="InterPro" id="IPR017870">
    <property type="entry name" value="FeS_cluster_insertion_CS"/>
</dbReference>
<comment type="caution">
    <text evidence="3">The sequence shown here is derived from an EMBL/GenBank/DDBJ whole genome shotgun (WGS) entry which is preliminary data.</text>
</comment>
<dbReference type="SUPFAM" id="SSF89360">
    <property type="entry name" value="HesB-like domain"/>
    <property type="match status" value="1"/>
</dbReference>
<evidence type="ECO:0000259" key="2">
    <source>
        <dbReference type="Pfam" id="PF01521"/>
    </source>
</evidence>
<dbReference type="InterPro" id="IPR035903">
    <property type="entry name" value="HesB-like_dom_sf"/>
</dbReference>
<dbReference type="InterPro" id="IPR000361">
    <property type="entry name" value="ATAP_core_dom"/>
</dbReference>
<evidence type="ECO:0000313" key="3">
    <source>
        <dbReference type="EMBL" id="RKT46875.1"/>
    </source>
</evidence>
<dbReference type="NCBIfam" id="TIGR00049">
    <property type="entry name" value="iron-sulfur cluster assembly accessory protein"/>
    <property type="match status" value="1"/>
</dbReference>
<dbReference type="EMBL" id="RBXL01000001">
    <property type="protein sequence ID" value="RKT46875.1"/>
    <property type="molecule type" value="Genomic_DNA"/>
</dbReference>
<protein>
    <submittedName>
        <fullName evidence="3">Iron-binding apoprotein IscA</fullName>
    </submittedName>
</protein>
<dbReference type="PANTHER" id="PTHR10072">
    <property type="entry name" value="IRON-SULFUR CLUSTER ASSEMBLY PROTEIN"/>
    <property type="match status" value="1"/>
</dbReference>
<name>A0A495VEK8_9GAMM</name>
<dbReference type="GO" id="GO:0016226">
    <property type="term" value="P:iron-sulfur cluster assembly"/>
    <property type="evidence" value="ECO:0007669"/>
    <property type="project" value="InterPro"/>
</dbReference>
<dbReference type="PANTHER" id="PTHR10072:SF41">
    <property type="entry name" value="IRON-SULFUR CLUSTER ASSEMBLY 1 HOMOLOG, MITOCHONDRIAL"/>
    <property type="match status" value="1"/>
</dbReference>
<dbReference type="Gene3D" id="2.60.300.12">
    <property type="entry name" value="HesB-like domain"/>
    <property type="match status" value="1"/>
</dbReference>
<feature type="domain" description="Core" evidence="2">
    <location>
        <begin position="1"/>
        <end position="104"/>
    </location>
</feature>
<keyword evidence="4" id="KW-1185">Reference proteome</keyword>
<dbReference type="GO" id="GO:0005829">
    <property type="term" value="C:cytosol"/>
    <property type="evidence" value="ECO:0007669"/>
    <property type="project" value="TreeGrafter"/>
</dbReference>
<dbReference type="InterPro" id="IPR016092">
    <property type="entry name" value="ATAP"/>
</dbReference>
<dbReference type="RefSeq" id="WP_120798931.1">
    <property type="nucleotide sequence ID" value="NZ_RBXL01000001.1"/>
</dbReference>
<dbReference type="Proteomes" id="UP000274556">
    <property type="component" value="Unassembled WGS sequence"/>
</dbReference>
<evidence type="ECO:0000313" key="4">
    <source>
        <dbReference type="Proteomes" id="UP000274556"/>
    </source>
</evidence>
<organism evidence="3 4">
    <name type="scientific">Thiocapsa rosea</name>
    <dbReference type="NCBI Taxonomy" id="69360"/>
    <lineage>
        <taxon>Bacteria</taxon>
        <taxon>Pseudomonadati</taxon>
        <taxon>Pseudomonadota</taxon>
        <taxon>Gammaproteobacteria</taxon>
        <taxon>Chromatiales</taxon>
        <taxon>Chromatiaceae</taxon>
        <taxon>Thiocapsa</taxon>
    </lineage>
</organism>
<proteinExistence type="inferred from homology"/>
<sequence>MAVTLTEAAAKHVAGMLSKRGHGVGLRVGTRKSGCTGFAYDVDYADAVDAADQIFESHGVKVVVDEESLGRIDGMEIDFVRSSLLNQGFEFRNPRVKDTCGCGESFSV</sequence>